<gene>
    <name evidence="2" type="ORF">H9704_01135</name>
</gene>
<dbReference type="InterPro" id="IPR038765">
    <property type="entry name" value="Papain-like_cys_pep_sf"/>
</dbReference>
<dbReference type="PANTHER" id="PTHR38339:SF1">
    <property type="entry name" value="TRANSGLUTAMINASE-LIKE DOMAIN-CONTAINING PROTEIN"/>
    <property type="match status" value="1"/>
</dbReference>
<sequence>MYYDLTSLAVRLPEDIAKLKWFGDFEGAKRMIGLRLKKELPRMLRERLKLELLILERLPEQYIYSREEALRLLQENIRDFKEEELDALRDEGAVEWIYVNGQVRYKDDILANLVKTRKYLADRVLDPALTEKKYQNFALLDETICRMKEQGTMAYYFHIRSTLSVRPEWERPGERIRVHLPVPVEYAQVKDFRLLAASDSMKSCAPPDYPQRTVYFEDTMAAGKKFMVEFSFENHMSYVEPKPEKALESQPTFYTEEQLPHIRFTPYLRSLAAEIVGAETNPVVKARRIYDYITTHVMYSFVRSYFTIDNLTEYMGTGLKGDCGIHALLFITLCRIAGIPARWQAGLYATPLEIGCHDWAQFYIAPYGWLCADCSFGGAAWREGELERWNFYFGNLELFRVPFNSDFQHAFIPPKEYMRNDPYDSQQGEAEYEDEGLWGDMYDTVHEILEIKEVSV</sequence>
<dbReference type="Gene3D" id="3.10.620.30">
    <property type="match status" value="1"/>
</dbReference>
<dbReference type="PANTHER" id="PTHR38339">
    <property type="entry name" value="TRANSGLUTAMINASE DOMAIN PROTEIN"/>
    <property type="match status" value="1"/>
</dbReference>
<reference evidence="2" key="2">
    <citation type="submission" date="2021-04" db="EMBL/GenBank/DDBJ databases">
        <authorList>
            <person name="Gilroy R."/>
        </authorList>
    </citation>
    <scope>NUCLEOTIDE SEQUENCE</scope>
    <source>
        <strain evidence="2">CHK180-15479</strain>
    </source>
</reference>
<proteinExistence type="predicted"/>
<dbReference type="Pfam" id="PF01841">
    <property type="entry name" value="Transglut_core"/>
    <property type="match status" value="1"/>
</dbReference>
<dbReference type="SMART" id="SM00460">
    <property type="entry name" value="TGc"/>
    <property type="match status" value="1"/>
</dbReference>
<evidence type="ECO:0000313" key="3">
    <source>
        <dbReference type="Proteomes" id="UP000823910"/>
    </source>
</evidence>
<name>A0A9D2MWW0_9FIRM</name>
<dbReference type="InterPro" id="IPR002931">
    <property type="entry name" value="Transglutaminase-like"/>
</dbReference>
<evidence type="ECO:0000313" key="2">
    <source>
        <dbReference type="EMBL" id="HJC04758.1"/>
    </source>
</evidence>
<comment type="caution">
    <text evidence="2">The sequence shown here is derived from an EMBL/GenBank/DDBJ whole genome shotgun (WGS) entry which is preliminary data.</text>
</comment>
<accession>A0A9D2MWW0</accession>
<dbReference type="AlphaFoldDB" id="A0A9D2MWW0"/>
<protein>
    <submittedName>
        <fullName evidence="2">Transglutaminase-like domain-containing protein</fullName>
    </submittedName>
</protein>
<dbReference type="Proteomes" id="UP000823910">
    <property type="component" value="Unassembled WGS sequence"/>
</dbReference>
<organism evidence="2 3">
    <name type="scientific">Candidatus Enterocloster excrementipullorum</name>
    <dbReference type="NCBI Taxonomy" id="2838559"/>
    <lineage>
        <taxon>Bacteria</taxon>
        <taxon>Bacillati</taxon>
        <taxon>Bacillota</taxon>
        <taxon>Clostridia</taxon>
        <taxon>Lachnospirales</taxon>
        <taxon>Lachnospiraceae</taxon>
        <taxon>Enterocloster</taxon>
    </lineage>
</organism>
<dbReference type="EMBL" id="DWWT01000002">
    <property type="protein sequence ID" value="HJC04758.1"/>
    <property type="molecule type" value="Genomic_DNA"/>
</dbReference>
<evidence type="ECO:0000259" key="1">
    <source>
        <dbReference type="SMART" id="SM00460"/>
    </source>
</evidence>
<reference evidence="2" key="1">
    <citation type="journal article" date="2021" name="PeerJ">
        <title>Extensive microbial diversity within the chicken gut microbiome revealed by metagenomics and culture.</title>
        <authorList>
            <person name="Gilroy R."/>
            <person name="Ravi A."/>
            <person name="Getino M."/>
            <person name="Pursley I."/>
            <person name="Horton D.L."/>
            <person name="Alikhan N.F."/>
            <person name="Baker D."/>
            <person name="Gharbi K."/>
            <person name="Hall N."/>
            <person name="Watson M."/>
            <person name="Adriaenssens E.M."/>
            <person name="Foster-Nyarko E."/>
            <person name="Jarju S."/>
            <person name="Secka A."/>
            <person name="Antonio M."/>
            <person name="Oren A."/>
            <person name="Chaudhuri R.R."/>
            <person name="La Ragione R."/>
            <person name="Hildebrand F."/>
            <person name="Pallen M.J."/>
        </authorList>
    </citation>
    <scope>NUCLEOTIDE SEQUENCE</scope>
    <source>
        <strain evidence="2">CHK180-15479</strain>
    </source>
</reference>
<feature type="domain" description="Transglutaminase-like" evidence="1">
    <location>
        <begin position="315"/>
        <end position="376"/>
    </location>
</feature>
<dbReference type="SUPFAM" id="SSF54001">
    <property type="entry name" value="Cysteine proteinases"/>
    <property type="match status" value="1"/>
</dbReference>